<gene>
    <name evidence="1" type="ORF">V7S98_09885</name>
</gene>
<comment type="caution">
    <text evidence="1">The sequence shown here is derived from an EMBL/GenBank/DDBJ whole genome shotgun (WGS) entry which is preliminary data.</text>
</comment>
<proteinExistence type="predicted"/>
<evidence type="ECO:0000313" key="1">
    <source>
        <dbReference type="EMBL" id="MEJ5863533.1"/>
    </source>
</evidence>
<dbReference type="EMBL" id="JBBHLC010000021">
    <property type="protein sequence ID" value="MEJ5863533.1"/>
    <property type="molecule type" value="Genomic_DNA"/>
</dbReference>
<evidence type="ECO:0000313" key="2">
    <source>
        <dbReference type="Proteomes" id="UP001380290"/>
    </source>
</evidence>
<keyword evidence="2" id="KW-1185">Reference proteome</keyword>
<protein>
    <submittedName>
        <fullName evidence="1">Uncharacterized protein</fullName>
    </submittedName>
</protein>
<organism evidence="1 2">
    <name type="scientific">Pseudomonas farsensis</name>
    <dbReference type="NCBI Taxonomy" id="2745492"/>
    <lineage>
        <taxon>Bacteria</taxon>
        <taxon>Pseudomonadati</taxon>
        <taxon>Pseudomonadota</taxon>
        <taxon>Gammaproteobacteria</taxon>
        <taxon>Pseudomonadales</taxon>
        <taxon>Pseudomonadaceae</taxon>
        <taxon>Pseudomonas</taxon>
    </lineage>
</organism>
<sequence>MTATAEMLFNMQRFQLLALFANPEIEGNISPAYAYAWERGIYPLGDDAAPWHKPYGDQFRVGETQVSELAEFLDKLWIAGKTISFYDLESHYDVSGVSRPGPVWGRVELITTCRYFYLLGWFDENFWTGMIGHSNCPSESKSITRPLNPGDVYFM</sequence>
<dbReference type="RefSeq" id="WP_339599117.1">
    <property type="nucleotide sequence ID" value="NZ_JBBHLC010000021.1"/>
</dbReference>
<dbReference type="Proteomes" id="UP001380290">
    <property type="component" value="Unassembled WGS sequence"/>
</dbReference>
<accession>A0ABU8QSA6</accession>
<name>A0ABU8QSA6_9PSED</name>
<reference evidence="1 2" key="1">
    <citation type="submission" date="2024-02" db="EMBL/GenBank/DDBJ databases">
        <title>Identification of pathogenicity and growth-promoting function of Pseudomonas putida variant.</title>
        <authorList>
            <person name="Sun J."/>
        </authorList>
    </citation>
    <scope>NUCLEOTIDE SEQUENCE [LARGE SCALE GENOMIC DNA]</scope>
    <source>
        <strain evidence="1 2">A03</strain>
    </source>
</reference>